<accession>A0A1I4PZ65</accession>
<evidence type="ECO:0000313" key="1">
    <source>
        <dbReference type="EMBL" id="SFM32703.1"/>
    </source>
</evidence>
<keyword evidence="2" id="KW-1185">Reference proteome</keyword>
<evidence type="ECO:0000313" key="2">
    <source>
        <dbReference type="Proteomes" id="UP000199520"/>
    </source>
</evidence>
<dbReference type="OrthoDB" id="1687401at2"/>
<dbReference type="Proteomes" id="UP000199520">
    <property type="component" value="Unassembled WGS sequence"/>
</dbReference>
<sequence length="97" mass="11509">MRIFESTVRELRMLHDSEELKCLEHVSEGYYQAVQSNHQLKKRLLEILPKEGIDIVEKMQGNFTDKEILAGEIYYNQGFCDAIRLMMQSLTWESVRR</sequence>
<organism evidence="1 2">
    <name type="scientific">Pelosinus propionicus DSM 13327</name>
    <dbReference type="NCBI Taxonomy" id="1123291"/>
    <lineage>
        <taxon>Bacteria</taxon>
        <taxon>Bacillati</taxon>
        <taxon>Bacillota</taxon>
        <taxon>Negativicutes</taxon>
        <taxon>Selenomonadales</taxon>
        <taxon>Sporomusaceae</taxon>
        <taxon>Pelosinus</taxon>
    </lineage>
</organism>
<proteinExistence type="predicted"/>
<protein>
    <submittedName>
        <fullName evidence="1">Uncharacterized protein</fullName>
    </submittedName>
</protein>
<gene>
    <name evidence="1" type="ORF">SAMN04490355_10772</name>
</gene>
<dbReference type="AlphaFoldDB" id="A0A1I4PZ65"/>
<name>A0A1I4PZ65_9FIRM</name>
<dbReference type="RefSeq" id="WP_090944077.1">
    <property type="nucleotide sequence ID" value="NZ_FOTS01000077.1"/>
</dbReference>
<dbReference type="EMBL" id="FOTS01000077">
    <property type="protein sequence ID" value="SFM32703.1"/>
    <property type="molecule type" value="Genomic_DNA"/>
</dbReference>
<reference evidence="2" key="1">
    <citation type="submission" date="2016-10" db="EMBL/GenBank/DDBJ databases">
        <authorList>
            <person name="Varghese N."/>
            <person name="Submissions S."/>
        </authorList>
    </citation>
    <scope>NUCLEOTIDE SEQUENCE [LARGE SCALE GENOMIC DNA]</scope>
    <source>
        <strain evidence="2">DSM 13327</strain>
    </source>
</reference>